<keyword evidence="2" id="KW-0813">Transport</keyword>
<dbReference type="RefSeq" id="WP_002588068.1">
    <property type="nucleotide sequence ID" value="NZ_KB851009.1"/>
</dbReference>
<accession>A0A0E2HSJ7</accession>
<feature type="transmembrane region" description="Helical" evidence="9">
    <location>
        <begin position="50"/>
        <end position="68"/>
    </location>
</feature>
<keyword evidence="3" id="KW-1003">Cell membrane</keyword>
<evidence type="ECO:0000256" key="9">
    <source>
        <dbReference type="SAM" id="Phobius"/>
    </source>
</evidence>
<feature type="transmembrane region" description="Helical" evidence="9">
    <location>
        <begin position="89"/>
        <end position="111"/>
    </location>
</feature>
<dbReference type="GeneID" id="57961321"/>
<feature type="domain" description="Tripartite ATP-independent periplasmic transporters DctQ component" evidence="10">
    <location>
        <begin position="26"/>
        <end position="154"/>
    </location>
</feature>
<dbReference type="GO" id="GO:0022857">
    <property type="term" value="F:transmembrane transporter activity"/>
    <property type="evidence" value="ECO:0007669"/>
    <property type="project" value="TreeGrafter"/>
</dbReference>
<comment type="similarity">
    <text evidence="8">Belongs to the TRAP transporter small permease family.</text>
</comment>
<reference evidence="11 12" key="1">
    <citation type="submission" date="2013-01" db="EMBL/GenBank/DDBJ databases">
        <title>The Genome Sequence of Clostridium clostridioforme 90A8.</title>
        <authorList>
            <consortium name="The Broad Institute Genome Sequencing Platform"/>
            <person name="Earl A."/>
            <person name="Ward D."/>
            <person name="Feldgarden M."/>
            <person name="Gevers D."/>
            <person name="Courvalin P."/>
            <person name="Lambert T."/>
            <person name="Walker B."/>
            <person name="Young S.K."/>
            <person name="Zeng Q."/>
            <person name="Gargeya S."/>
            <person name="Fitzgerald M."/>
            <person name="Haas B."/>
            <person name="Abouelleil A."/>
            <person name="Alvarado L."/>
            <person name="Arachchi H.M."/>
            <person name="Berlin A.M."/>
            <person name="Chapman S.B."/>
            <person name="Dewar J."/>
            <person name="Goldberg J."/>
            <person name="Griggs A."/>
            <person name="Gujja S."/>
            <person name="Hansen M."/>
            <person name="Howarth C."/>
            <person name="Imamovic A."/>
            <person name="Larimer J."/>
            <person name="McCowan C."/>
            <person name="Murphy C."/>
            <person name="Neiman D."/>
            <person name="Pearson M."/>
            <person name="Priest M."/>
            <person name="Roberts A."/>
            <person name="Saif S."/>
            <person name="Shea T."/>
            <person name="Sisk P."/>
            <person name="Sykes S."/>
            <person name="Wortman J."/>
            <person name="Nusbaum C."/>
            <person name="Birren B."/>
        </authorList>
    </citation>
    <scope>NUCLEOTIDE SEQUENCE [LARGE SCALE GENOMIC DNA]</scope>
    <source>
        <strain evidence="11 12">90A8</strain>
    </source>
</reference>
<proteinExistence type="inferred from homology"/>
<keyword evidence="7 9" id="KW-0472">Membrane</keyword>
<comment type="caution">
    <text evidence="11">The sequence shown here is derived from an EMBL/GenBank/DDBJ whole genome shotgun (WGS) entry which is preliminary data.</text>
</comment>
<dbReference type="InterPro" id="IPR007387">
    <property type="entry name" value="TRAP_DctQ"/>
</dbReference>
<dbReference type="PANTHER" id="PTHR35011">
    <property type="entry name" value="2,3-DIKETO-L-GULONATE TRAP TRANSPORTER SMALL PERMEASE PROTEIN YIAM"/>
    <property type="match status" value="1"/>
</dbReference>
<dbReference type="InterPro" id="IPR055348">
    <property type="entry name" value="DctQ"/>
</dbReference>
<evidence type="ECO:0000256" key="8">
    <source>
        <dbReference type="ARBA" id="ARBA00038436"/>
    </source>
</evidence>
<evidence type="ECO:0000256" key="7">
    <source>
        <dbReference type="ARBA" id="ARBA00023136"/>
    </source>
</evidence>
<keyword evidence="4" id="KW-0997">Cell inner membrane</keyword>
<evidence type="ECO:0000256" key="6">
    <source>
        <dbReference type="ARBA" id="ARBA00022989"/>
    </source>
</evidence>
<name>A0A0E2HSJ7_9FIRM</name>
<evidence type="ECO:0000256" key="5">
    <source>
        <dbReference type="ARBA" id="ARBA00022692"/>
    </source>
</evidence>
<protein>
    <submittedName>
        <fullName evidence="11">TRAP C4-dicarboxylate transport system DctQ subunit</fullName>
    </submittedName>
</protein>
<gene>
    <name evidence="11" type="ORF">HMPREF1090_01291</name>
</gene>
<organism evidence="11 12">
    <name type="scientific">[Clostridium] clostridioforme 90A8</name>
    <dbReference type="NCBI Taxonomy" id="999408"/>
    <lineage>
        <taxon>Bacteria</taxon>
        <taxon>Bacillati</taxon>
        <taxon>Bacillota</taxon>
        <taxon>Clostridia</taxon>
        <taxon>Lachnospirales</taxon>
        <taxon>Lachnospiraceae</taxon>
        <taxon>Enterocloster</taxon>
    </lineage>
</organism>
<dbReference type="Proteomes" id="UP000013085">
    <property type="component" value="Unassembled WGS sequence"/>
</dbReference>
<dbReference type="PANTHER" id="PTHR35011:SF2">
    <property type="entry name" value="2,3-DIKETO-L-GULONATE TRAP TRANSPORTER SMALL PERMEASE PROTEIN YIAM"/>
    <property type="match status" value="1"/>
</dbReference>
<evidence type="ECO:0000256" key="3">
    <source>
        <dbReference type="ARBA" id="ARBA00022475"/>
    </source>
</evidence>
<keyword evidence="5 9" id="KW-0812">Transmembrane</keyword>
<dbReference type="GO" id="GO:0015740">
    <property type="term" value="P:C4-dicarboxylate transport"/>
    <property type="evidence" value="ECO:0007669"/>
    <property type="project" value="TreeGrafter"/>
</dbReference>
<evidence type="ECO:0000313" key="12">
    <source>
        <dbReference type="Proteomes" id="UP000013085"/>
    </source>
</evidence>
<dbReference type="HOGENOM" id="CLU_086356_9_2_9"/>
<evidence type="ECO:0000256" key="2">
    <source>
        <dbReference type="ARBA" id="ARBA00022448"/>
    </source>
</evidence>
<comment type="subcellular location">
    <subcellularLocation>
        <location evidence="1">Cell inner membrane</location>
        <topology evidence="1">Multi-pass membrane protein</topology>
    </subcellularLocation>
</comment>
<dbReference type="AlphaFoldDB" id="A0A0E2HSJ7"/>
<sequence>METMHKVRARIMQILGIFIICLFMLMTIIGTYQIVTRYFFNKPSTVSEELLTYSFTWMALLASAYVFGKRDHMRMGFLADKISGSVKKYLEVTIDLLTFAFAGVVMVYGGISITKLTMIQTTASLRVPMGYIYVVVPVTGIIIMMFSLMNAADMLHTDFSKKEDAGV</sequence>
<dbReference type="Pfam" id="PF04290">
    <property type="entry name" value="DctQ"/>
    <property type="match status" value="1"/>
</dbReference>
<keyword evidence="6 9" id="KW-1133">Transmembrane helix</keyword>
<dbReference type="GO" id="GO:0005886">
    <property type="term" value="C:plasma membrane"/>
    <property type="evidence" value="ECO:0007669"/>
    <property type="project" value="UniProtKB-SubCell"/>
</dbReference>
<dbReference type="PATRIC" id="fig|999408.3.peg.1382"/>
<feature type="transmembrane region" description="Helical" evidence="9">
    <location>
        <begin position="131"/>
        <end position="152"/>
    </location>
</feature>
<evidence type="ECO:0000259" key="10">
    <source>
        <dbReference type="Pfam" id="PF04290"/>
    </source>
</evidence>
<feature type="transmembrane region" description="Helical" evidence="9">
    <location>
        <begin position="12"/>
        <end position="35"/>
    </location>
</feature>
<evidence type="ECO:0000256" key="1">
    <source>
        <dbReference type="ARBA" id="ARBA00004429"/>
    </source>
</evidence>
<evidence type="ECO:0000256" key="4">
    <source>
        <dbReference type="ARBA" id="ARBA00022519"/>
    </source>
</evidence>
<dbReference type="EMBL" id="AGYR01000010">
    <property type="protein sequence ID" value="ENZ18409.1"/>
    <property type="molecule type" value="Genomic_DNA"/>
</dbReference>
<evidence type="ECO:0000313" key="11">
    <source>
        <dbReference type="EMBL" id="ENZ18409.1"/>
    </source>
</evidence>